<evidence type="ECO:0000313" key="1">
    <source>
        <dbReference type="EMBL" id="KAG2116716.1"/>
    </source>
</evidence>
<dbReference type="AlphaFoldDB" id="A0A9P7FFF1"/>
<protein>
    <submittedName>
        <fullName evidence="1">Uncharacterized protein</fullName>
    </submittedName>
</protein>
<reference evidence="1" key="1">
    <citation type="journal article" date="2020" name="New Phytol.">
        <title>Comparative genomics reveals dynamic genome evolution in host specialist ectomycorrhizal fungi.</title>
        <authorList>
            <person name="Lofgren L.A."/>
            <person name="Nguyen N.H."/>
            <person name="Vilgalys R."/>
            <person name="Ruytinx J."/>
            <person name="Liao H.L."/>
            <person name="Branco S."/>
            <person name="Kuo A."/>
            <person name="LaButti K."/>
            <person name="Lipzen A."/>
            <person name="Andreopoulos W."/>
            <person name="Pangilinan J."/>
            <person name="Riley R."/>
            <person name="Hundley H."/>
            <person name="Na H."/>
            <person name="Barry K."/>
            <person name="Grigoriev I.V."/>
            <person name="Stajich J.E."/>
            <person name="Kennedy P.G."/>
        </authorList>
    </citation>
    <scope>NUCLEOTIDE SEQUENCE</scope>
    <source>
        <strain evidence="1">FC423</strain>
    </source>
</reference>
<dbReference type="OrthoDB" id="2656987at2759"/>
<dbReference type="EMBL" id="JABBWM010000006">
    <property type="protein sequence ID" value="KAG2116716.1"/>
    <property type="molecule type" value="Genomic_DNA"/>
</dbReference>
<name>A0A9P7FFF1_9AGAM</name>
<accession>A0A9P7FFF1</accession>
<evidence type="ECO:0000313" key="2">
    <source>
        <dbReference type="Proteomes" id="UP000823399"/>
    </source>
</evidence>
<organism evidence="1 2">
    <name type="scientific">Suillus discolor</name>
    <dbReference type="NCBI Taxonomy" id="1912936"/>
    <lineage>
        <taxon>Eukaryota</taxon>
        <taxon>Fungi</taxon>
        <taxon>Dikarya</taxon>
        <taxon>Basidiomycota</taxon>
        <taxon>Agaricomycotina</taxon>
        <taxon>Agaricomycetes</taxon>
        <taxon>Agaricomycetidae</taxon>
        <taxon>Boletales</taxon>
        <taxon>Suillineae</taxon>
        <taxon>Suillaceae</taxon>
        <taxon>Suillus</taxon>
    </lineage>
</organism>
<feature type="non-terminal residue" evidence="1">
    <location>
        <position position="1"/>
    </location>
</feature>
<proteinExistence type="predicted"/>
<dbReference type="GeneID" id="64692520"/>
<gene>
    <name evidence="1" type="ORF">F5147DRAFT_542195</name>
</gene>
<dbReference type="Proteomes" id="UP000823399">
    <property type="component" value="Unassembled WGS sequence"/>
</dbReference>
<comment type="caution">
    <text evidence="1">The sequence shown here is derived from an EMBL/GenBank/DDBJ whole genome shotgun (WGS) entry which is preliminary data.</text>
</comment>
<sequence>QDTKLIDCILLRHLLDLTQAKLARLTAPPGTNRATQSILWRDALGTTHVYAEHLQIAQRLLNRTDTQLDSATVQFMADAKGMDLAIQKSSAIRETGDLVAHLKPRAICQEAFIQSISRHNVTEERPGLLAMVKFV</sequence>
<keyword evidence="2" id="KW-1185">Reference proteome</keyword>
<dbReference type="RefSeq" id="XP_041297815.1">
    <property type="nucleotide sequence ID" value="XM_041430261.1"/>
</dbReference>
<feature type="non-terminal residue" evidence="1">
    <location>
        <position position="135"/>
    </location>
</feature>